<sequence length="124" mass="13940">MPNDTTTHLHGALKNLTMDEPYKYDGFGIGAFIELLRFLIDDDAGLVRGLDDDLDAGLNPTANDIVIRANTPPPRNRKVAEQMKSLPECFQTCFRKENGKVGVNIYEWDLDKFCWEAMDAGNMS</sequence>
<reference evidence="1 2" key="1">
    <citation type="journal article" date="2023" name="PLoS ONE">
        <title>Cytospora paraplurivora sp. nov. isolated from orchards with fruit tree decline syndrome in Ontario, Canada.</title>
        <authorList>
            <person name="Ilyukhin E."/>
            <person name="Nguyen H.D.T."/>
            <person name="Castle A.J."/>
            <person name="Ellouze W."/>
        </authorList>
    </citation>
    <scope>NUCLEOTIDE SEQUENCE [LARGE SCALE GENOMIC DNA]</scope>
    <source>
        <strain evidence="1 2">FDS-564</strain>
    </source>
</reference>
<proteinExistence type="predicted"/>
<organism evidence="1 2">
    <name type="scientific">Cytospora paraplurivora</name>
    <dbReference type="NCBI Taxonomy" id="2898453"/>
    <lineage>
        <taxon>Eukaryota</taxon>
        <taxon>Fungi</taxon>
        <taxon>Dikarya</taxon>
        <taxon>Ascomycota</taxon>
        <taxon>Pezizomycotina</taxon>
        <taxon>Sordariomycetes</taxon>
        <taxon>Sordariomycetidae</taxon>
        <taxon>Diaporthales</taxon>
        <taxon>Cytosporaceae</taxon>
        <taxon>Cytospora</taxon>
    </lineage>
</organism>
<accession>A0AAN9YGG1</accession>
<name>A0AAN9YGG1_9PEZI</name>
<dbReference type="EMBL" id="JAJSPL020000018">
    <property type="protein sequence ID" value="KAK7740919.1"/>
    <property type="molecule type" value="Genomic_DNA"/>
</dbReference>
<comment type="caution">
    <text evidence="1">The sequence shown here is derived from an EMBL/GenBank/DDBJ whole genome shotgun (WGS) entry which is preliminary data.</text>
</comment>
<protein>
    <submittedName>
        <fullName evidence="1">Uncharacterized protein</fullName>
    </submittedName>
</protein>
<gene>
    <name evidence="1" type="ORF">SLS53_004982</name>
</gene>
<dbReference type="AlphaFoldDB" id="A0AAN9YGG1"/>
<dbReference type="Proteomes" id="UP001320245">
    <property type="component" value="Unassembled WGS sequence"/>
</dbReference>
<keyword evidence="2" id="KW-1185">Reference proteome</keyword>
<evidence type="ECO:0000313" key="2">
    <source>
        <dbReference type="Proteomes" id="UP001320245"/>
    </source>
</evidence>
<evidence type="ECO:0000313" key="1">
    <source>
        <dbReference type="EMBL" id="KAK7740919.1"/>
    </source>
</evidence>